<dbReference type="AlphaFoldDB" id="T2M585"/>
<keyword evidence="2" id="KW-0862">Zinc</keyword>
<feature type="domain" description="RING-type" evidence="4">
    <location>
        <begin position="118"/>
        <end position="161"/>
    </location>
</feature>
<name>T2M585_HYDVU</name>
<dbReference type="InterPro" id="IPR000048">
    <property type="entry name" value="IQ_motif_EF-hand-BS"/>
</dbReference>
<evidence type="ECO:0000313" key="5">
    <source>
        <dbReference type="EMBL" id="CDG67468.1"/>
    </source>
</evidence>
<dbReference type="InterPro" id="IPR042862">
    <property type="entry name" value="RNF32"/>
</dbReference>
<dbReference type="OrthoDB" id="8062037at2759"/>
<dbReference type="EMBL" id="HAAD01001236">
    <property type="protein sequence ID" value="CDG67468.1"/>
    <property type="molecule type" value="mRNA"/>
</dbReference>
<dbReference type="InterPro" id="IPR013083">
    <property type="entry name" value="Znf_RING/FYVE/PHD"/>
</dbReference>
<evidence type="ECO:0000256" key="2">
    <source>
        <dbReference type="ARBA" id="ARBA00022833"/>
    </source>
</evidence>
<dbReference type="SMART" id="SM00015">
    <property type="entry name" value="IQ"/>
    <property type="match status" value="1"/>
</dbReference>
<dbReference type="InterPro" id="IPR001841">
    <property type="entry name" value="Znf_RING"/>
</dbReference>
<gene>
    <name evidence="5" type="primary">RNF32</name>
</gene>
<evidence type="ECO:0000256" key="3">
    <source>
        <dbReference type="PROSITE-ProRule" id="PRU00175"/>
    </source>
</evidence>
<dbReference type="Pfam" id="PF17123">
    <property type="entry name" value="zf-RING_11"/>
    <property type="match status" value="1"/>
</dbReference>
<feature type="domain" description="RING-type" evidence="4">
    <location>
        <begin position="284"/>
        <end position="328"/>
    </location>
</feature>
<dbReference type="PROSITE" id="PS50096">
    <property type="entry name" value="IQ"/>
    <property type="match status" value="1"/>
</dbReference>
<sequence>MMIKDNKDFQTIVLNSVAIQDHIVKSLKNFQLIPRNDTVQKTKKKVNKKTPYEFHSIHPKKNEAKKEYVIDRLEDYRNYSLAEKLGIFETKNNRKLSETDWENQKKLSLKRNIFSEPCPICKEPYIPNRLEVILACSHVFHKTCIQSFFKLSNKVCCPMCRTQNNEMRVVFEGTKQTIIRCAIRIQSVWRGFIARKKYNQFLALNPPINQNIRRKYFRKKLLVLSNSLTETYSKHCSDVDHLLDSVAKSIVNCKSIFENVRLNESSQIDWNNIKIKAKEIANHCSICLTKLKKGNNTLLSCSHLFHTACLNSYEFYCENIELFCPICRSTYLKNEVNNELSEINKLDVCF</sequence>
<organism evidence="5">
    <name type="scientific">Hydra vulgaris</name>
    <name type="common">Hydra</name>
    <name type="synonym">Hydra attenuata</name>
    <dbReference type="NCBI Taxonomy" id="6087"/>
    <lineage>
        <taxon>Eukaryota</taxon>
        <taxon>Metazoa</taxon>
        <taxon>Cnidaria</taxon>
        <taxon>Hydrozoa</taxon>
        <taxon>Hydroidolina</taxon>
        <taxon>Anthoathecata</taxon>
        <taxon>Aplanulata</taxon>
        <taxon>Hydridae</taxon>
        <taxon>Hydra</taxon>
    </lineage>
</organism>
<dbReference type="PROSITE" id="PS50089">
    <property type="entry name" value="ZF_RING_2"/>
    <property type="match status" value="2"/>
</dbReference>
<keyword evidence="1 3" id="KW-0479">Metal-binding</keyword>
<evidence type="ECO:0000259" key="4">
    <source>
        <dbReference type="PROSITE" id="PS50089"/>
    </source>
</evidence>
<dbReference type="SMART" id="SM00184">
    <property type="entry name" value="RING"/>
    <property type="match status" value="2"/>
</dbReference>
<dbReference type="Pfam" id="PF13639">
    <property type="entry name" value="zf-RING_2"/>
    <property type="match status" value="1"/>
</dbReference>
<evidence type="ECO:0000256" key="1">
    <source>
        <dbReference type="ARBA" id="ARBA00022771"/>
    </source>
</evidence>
<protein>
    <submittedName>
        <fullName evidence="5">RING finger protein 32</fullName>
    </submittedName>
</protein>
<dbReference type="PANTHER" id="PTHR14991">
    <property type="entry name" value="RING FINGER PROTEIN 32"/>
    <property type="match status" value="1"/>
</dbReference>
<reference evidence="5" key="1">
    <citation type="journal article" date="2013" name="Genome Biol. Evol.">
        <title>Punctuated emergences of genetic and phenotypic innovations in eumetazoan, bilaterian, euteleostome, and hominidae ancestors.</title>
        <authorList>
            <person name="Wenger Y."/>
            <person name="Galliot B."/>
        </authorList>
    </citation>
    <scope>NUCLEOTIDE SEQUENCE</scope>
    <source>
        <tissue evidence="5">Whole animals</tissue>
    </source>
</reference>
<accession>T2M585</accession>
<dbReference type="Pfam" id="PF00612">
    <property type="entry name" value="IQ"/>
    <property type="match status" value="1"/>
</dbReference>
<dbReference type="Gene3D" id="3.30.40.10">
    <property type="entry name" value="Zinc/RING finger domain, C3HC4 (zinc finger)"/>
    <property type="match status" value="2"/>
</dbReference>
<feature type="non-terminal residue" evidence="5">
    <location>
        <position position="1"/>
    </location>
</feature>
<proteinExistence type="evidence at transcript level"/>
<keyword evidence="1 3" id="KW-0863">Zinc-finger</keyword>
<dbReference type="PANTHER" id="PTHR14991:SF0">
    <property type="entry name" value="RING FINGER PROTEIN 32"/>
    <property type="match status" value="1"/>
</dbReference>
<dbReference type="CDD" id="cd23767">
    <property type="entry name" value="IQCD"/>
    <property type="match status" value="1"/>
</dbReference>
<dbReference type="GO" id="GO:0008270">
    <property type="term" value="F:zinc ion binding"/>
    <property type="evidence" value="ECO:0007669"/>
    <property type="project" value="UniProtKB-KW"/>
</dbReference>
<dbReference type="SUPFAM" id="SSF57850">
    <property type="entry name" value="RING/U-box"/>
    <property type="match status" value="2"/>
</dbReference>